<evidence type="ECO:0000256" key="4">
    <source>
        <dbReference type="ARBA" id="ARBA00022614"/>
    </source>
</evidence>
<keyword evidence="12" id="KW-1185">Reference proteome</keyword>
<dbReference type="GO" id="GO:0006952">
    <property type="term" value="P:defense response"/>
    <property type="evidence" value="ECO:0007669"/>
    <property type="project" value="UniProtKB-ARBA"/>
</dbReference>
<gene>
    <name evidence="11" type="ORF">LSAT_V11C800444810</name>
</gene>
<evidence type="ECO:0000256" key="1">
    <source>
        <dbReference type="ARBA" id="ARBA00004251"/>
    </source>
</evidence>
<evidence type="ECO:0000256" key="9">
    <source>
        <dbReference type="ARBA" id="ARBA00023136"/>
    </source>
</evidence>
<comment type="similarity">
    <text evidence="2">Belongs to the RLP family.</text>
</comment>
<dbReference type="SMART" id="SM00369">
    <property type="entry name" value="LRR_TYP"/>
    <property type="match status" value="4"/>
</dbReference>
<organism evidence="11 12">
    <name type="scientific">Lactuca sativa</name>
    <name type="common">Garden lettuce</name>
    <dbReference type="NCBI Taxonomy" id="4236"/>
    <lineage>
        <taxon>Eukaryota</taxon>
        <taxon>Viridiplantae</taxon>
        <taxon>Streptophyta</taxon>
        <taxon>Embryophyta</taxon>
        <taxon>Tracheophyta</taxon>
        <taxon>Spermatophyta</taxon>
        <taxon>Magnoliopsida</taxon>
        <taxon>eudicotyledons</taxon>
        <taxon>Gunneridae</taxon>
        <taxon>Pentapetalae</taxon>
        <taxon>asterids</taxon>
        <taxon>campanulids</taxon>
        <taxon>Asterales</taxon>
        <taxon>Asteraceae</taxon>
        <taxon>Cichorioideae</taxon>
        <taxon>Cichorieae</taxon>
        <taxon>Lactucinae</taxon>
        <taxon>Lactuca</taxon>
    </lineage>
</organism>
<dbReference type="InterPro" id="IPR032675">
    <property type="entry name" value="LRR_dom_sf"/>
</dbReference>
<keyword evidence="7" id="KW-0677">Repeat</keyword>
<keyword evidence="4" id="KW-0433">Leucine-rich repeat</keyword>
<evidence type="ECO:0000256" key="5">
    <source>
        <dbReference type="ARBA" id="ARBA00022692"/>
    </source>
</evidence>
<dbReference type="EMBL" id="NBSK02000008">
    <property type="protein sequence ID" value="KAJ0190177.1"/>
    <property type="molecule type" value="Genomic_DNA"/>
</dbReference>
<name>A0A9R1UM58_LACSA</name>
<evidence type="ECO:0000313" key="11">
    <source>
        <dbReference type="EMBL" id="KAJ0190177.1"/>
    </source>
</evidence>
<keyword evidence="8" id="KW-1133">Transmembrane helix</keyword>
<keyword evidence="6" id="KW-0732">Signal</keyword>
<keyword evidence="3" id="KW-1003">Cell membrane</keyword>
<accession>A0A9R1UM58</accession>
<keyword evidence="9" id="KW-0472">Membrane</keyword>
<dbReference type="SUPFAM" id="SSF52058">
    <property type="entry name" value="L domain-like"/>
    <property type="match status" value="1"/>
</dbReference>
<dbReference type="PANTHER" id="PTHR48063:SF106">
    <property type="entry name" value="LEUCINE-RICH REPEAT DOMAIN, L DOMAIN-LIKE PROTEIN-RELATED"/>
    <property type="match status" value="1"/>
</dbReference>
<protein>
    <recommendedName>
        <fullName evidence="13">Leucine-rich repeat-containing N-terminal plant-type domain-containing protein</fullName>
    </recommendedName>
</protein>
<sequence length="325" mass="36451">MTDLSSPSRNSQTRKSELLFSGSNTKHSAVDDCKILSSWVGKDCCLWERIHCDSLTGTIDSLNLRGDYYDGGDNCLVGNEVNSSLVELRHLKYLDLSGNHFLGIRILEFIGSFNQLRYLNLSGFQGIIHPHIGNLSNLKVLDLSSNFNLVSNDMSWTFGLPSLEHLDLSWVDLGGAMNMDMVLHYLPLLKELSLYKCGLSNVDLGSSLNSSRILANMKHLDLGFNSFKNPLPRFFRNMTSLEFLDLSKFNLSLSWNFASLINMISSSLSELNLSRCGLHNTHLSSTHFNISTLSNIQYLDLSQNSIEDIFPSVFSNMSSLKVLYL</sequence>
<dbReference type="InterPro" id="IPR001611">
    <property type="entry name" value="Leu-rich_rpt"/>
</dbReference>
<dbReference type="GO" id="GO:0005886">
    <property type="term" value="C:plasma membrane"/>
    <property type="evidence" value="ECO:0007669"/>
    <property type="project" value="UniProtKB-SubCell"/>
</dbReference>
<evidence type="ECO:0000256" key="8">
    <source>
        <dbReference type="ARBA" id="ARBA00022989"/>
    </source>
</evidence>
<evidence type="ECO:0008006" key="13">
    <source>
        <dbReference type="Google" id="ProtNLM"/>
    </source>
</evidence>
<dbReference type="PANTHER" id="PTHR48063">
    <property type="entry name" value="LRR RECEPTOR-LIKE KINASE"/>
    <property type="match status" value="1"/>
</dbReference>
<comment type="subcellular location">
    <subcellularLocation>
        <location evidence="1">Cell membrane</location>
        <topology evidence="1">Single-pass type I membrane protein</topology>
    </subcellularLocation>
</comment>
<dbReference type="Pfam" id="PF00560">
    <property type="entry name" value="LRR_1"/>
    <property type="match status" value="2"/>
</dbReference>
<keyword evidence="10" id="KW-0325">Glycoprotein</keyword>
<dbReference type="GO" id="GO:0051707">
    <property type="term" value="P:response to other organism"/>
    <property type="evidence" value="ECO:0007669"/>
    <property type="project" value="UniProtKB-ARBA"/>
</dbReference>
<dbReference type="InterPro" id="IPR046956">
    <property type="entry name" value="RLP23-like"/>
</dbReference>
<dbReference type="InterPro" id="IPR003591">
    <property type="entry name" value="Leu-rich_rpt_typical-subtyp"/>
</dbReference>
<proteinExistence type="inferred from homology"/>
<dbReference type="Gene3D" id="3.80.10.10">
    <property type="entry name" value="Ribonuclease Inhibitor"/>
    <property type="match status" value="3"/>
</dbReference>
<dbReference type="Proteomes" id="UP000235145">
    <property type="component" value="Unassembled WGS sequence"/>
</dbReference>
<evidence type="ECO:0000256" key="6">
    <source>
        <dbReference type="ARBA" id="ARBA00022729"/>
    </source>
</evidence>
<dbReference type="PROSITE" id="PS51450">
    <property type="entry name" value="LRR"/>
    <property type="match status" value="1"/>
</dbReference>
<keyword evidence="5" id="KW-0812">Transmembrane</keyword>
<evidence type="ECO:0000256" key="7">
    <source>
        <dbReference type="ARBA" id="ARBA00022737"/>
    </source>
</evidence>
<dbReference type="Pfam" id="PF13855">
    <property type="entry name" value="LRR_8"/>
    <property type="match status" value="1"/>
</dbReference>
<evidence type="ECO:0000313" key="12">
    <source>
        <dbReference type="Proteomes" id="UP000235145"/>
    </source>
</evidence>
<reference evidence="11 12" key="1">
    <citation type="journal article" date="2017" name="Nat. Commun.">
        <title>Genome assembly with in vitro proximity ligation data and whole-genome triplication in lettuce.</title>
        <authorList>
            <person name="Reyes-Chin-Wo S."/>
            <person name="Wang Z."/>
            <person name="Yang X."/>
            <person name="Kozik A."/>
            <person name="Arikit S."/>
            <person name="Song C."/>
            <person name="Xia L."/>
            <person name="Froenicke L."/>
            <person name="Lavelle D.O."/>
            <person name="Truco M.J."/>
            <person name="Xia R."/>
            <person name="Zhu S."/>
            <person name="Xu C."/>
            <person name="Xu H."/>
            <person name="Xu X."/>
            <person name="Cox K."/>
            <person name="Korf I."/>
            <person name="Meyers B.C."/>
            <person name="Michelmore R.W."/>
        </authorList>
    </citation>
    <scope>NUCLEOTIDE SEQUENCE [LARGE SCALE GENOMIC DNA]</scope>
    <source>
        <strain evidence="12">cv. Salinas</strain>
        <tissue evidence="11">Seedlings</tissue>
    </source>
</reference>
<comment type="caution">
    <text evidence="11">The sequence shown here is derived from an EMBL/GenBank/DDBJ whole genome shotgun (WGS) entry which is preliminary data.</text>
</comment>
<dbReference type="AlphaFoldDB" id="A0A9R1UM58"/>
<evidence type="ECO:0000256" key="3">
    <source>
        <dbReference type="ARBA" id="ARBA00022475"/>
    </source>
</evidence>
<evidence type="ECO:0000256" key="10">
    <source>
        <dbReference type="ARBA" id="ARBA00023180"/>
    </source>
</evidence>
<evidence type="ECO:0000256" key="2">
    <source>
        <dbReference type="ARBA" id="ARBA00009592"/>
    </source>
</evidence>